<dbReference type="GO" id="GO:0032259">
    <property type="term" value="P:methylation"/>
    <property type="evidence" value="ECO:0007669"/>
    <property type="project" value="UniProtKB-KW"/>
</dbReference>
<dbReference type="KEGG" id="htq:FRZ44_53800"/>
<evidence type="ECO:0000259" key="4">
    <source>
        <dbReference type="Pfam" id="PF08241"/>
    </source>
</evidence>
<evidence type="ECO:0000313" key="5">
    <source>
        <dbReference type="EMBL" id="QEX20065.1"/>
    </source>
</evidence>
<keyword evidence="3" id="KW-0949">S-adenosyl-L-methionine</keyword>
<organism evidence="5 6">
    <name type="scientific">Hypericibacter terrae</name>
    <dbReference type="NCBI Taxonomy" id="2602015"/>
    <lineage>
        <taxon>Bacteria</taxon>
        <taxon>Pseudomonadati</taxon>
        <taxon>Pseudomonadota</taxon>
        <taxon>Alphaproteobacteria</taxon>
        <taxon>Rhodospirillales</taxon>
        <taxon>Dongiaceae</taxon>
        <taxon>Hypericibacter</taxon>
    </lineage>
</organism>
<evidence type="ECO:0000256" key="3">
    <source>
        <dbReference type="ARBA" id="ARBA00022691"/>
    </source>
</evidence>
<protein>
    <submittedName>
        <fullName evidence="5">SAM-dependent methyltransferase</fullName>
    </submittedName>
</protein>
<sequence>MPEPSEVRMAQNIYDDEIFFAGYSQLPRSIEGLEGAPEWPSLRALLPPLAGRRVLDLGCGFGWFCRWASHQGAASVTGIDLSSRMLARAKAETQDPMIAYVNADLEQFDAEAATFDLVYSSLAFHYLRDLTRLLTNVHEALRPGGKLVFSVEHPIYTAPREPGWLTNVAGRGQWPVDGYLDEGARSTDWLVKGVIKQHRMIGTYVDLLRRAGFVIAHIEERGPSREQAASHPEWAPERERPMFLLLACDRA</sequence>
<dbReference type="AlphaFoldDB" id="A0A5J6MTK4"/>
<feature type="domain" description="Methyltransferase type 11" evidence="4">
    <location>
        <begin position="55"/>
        <end position="149"/>
    </location>
</feature>
<proteinExistence type="predicted"/>
<keyword evidence="6" id="KW-1185">Reference proteome</keyword>
<dbReference type="PANTHER" id="PTHR43464">
    <property type="entry name" value="METHYLTRANSFERASE"/>
    <property type="match status" value="1"/>
</dbReference>
<dbReference type="RefSeq" id="WP_225308469.1">
    <property type="nucleotide sequence ID" value="NZ_CP042906.1"/>
</dbReference>
<dbReference type="Pfam" id="PF08241">
    <property type="entry name" value="Methyltransf_11"/>
    <property type="match status" value="1"/>
</dbReference>
<dbReference type="EMBL" id="CP042906">
    <property type="protein sequence ID" value="QEX20065.1"/>
    <property type="molecule type" value="Genomic_DNA"/>
</dbReference>
<evidence type="ECO:0000313" key="6">
    <source>
        <dbReference type="Proteomes" id="UP000326202"/>
    </source>
</evidence>
<keyword evidence="2 5" id="KW-0808">Transferase</keyword>
<accession>A0A5J6MTK4</accession>
<dbReference type="Proteomes" id="UP000326202">
    <property type="component" value="Chromosome"/>
</dbReference>
<evidence type="ECO:0000256" key="2">
    <source>
        <dbReference type="ARBA" id="ARBA00022679"/>
    </source>
</evidence>
<dbReference type="InterPro" id="IPR013216">
    <property type="entry name" value="Methyltransf_11"/>
</dbReference>
<dbReference type="Gene3D" id="3.40.50.150">
    <property type="entry name" value="Vaccinia Virus protein VP39"/>
    <property type="match status" value="1"/>
</dbReference>
<dbReference type="PANTHER" id="PTHR43464:SF19">
    <property type="entry name" value="UBIQUINONE BIOSYNTHESIS O-METHYLTRANSFERASE, MITOCHONDRIAL"/>
    <property type="match status" value="1"/>
</dbReference>
<reference evidence="5 6" key="1">
    <citation type="submission" date="2019-08" db="EMBL/GenBank/DDBJ databases">
        <title>Hyperibacter terrae gen. nov., sp. nov. and Hyperibacter viscosus sp. nov., two new members in the family Rhodospirillaceae isolated from the rhizosphere of Hypericum perforatum.</title>
        <authorList>
            <person name="Noviana Z."/>
        </authorList>
    </citation>
    <scope>NUCLEOTIDE SEQUENCE [LARGE SCALE GENOMIC DNA]</scope>
    <source>
        <strain evidence="5 6">R5913</strain>
    </source>
</reference>
<dbReference type="InterPro" id="IPR029063">
    <property type="entry name" value="SAM-dependent_MTases_sf"/>
</dbReference>
<keyword evidence="1 5" id="KW-0489">Methyltransferase</keyword>
<dbReference type="CDD" id="cd02440">
    <property type="entry name" value="AdoMet_MTases"/>
    <property type="match status" value="1"/>
</dbReference>
<evidence type="ECO:0000256" key="1">
    <source>
        <dbReference type="ARBA" id="ARBA00022603"/>
    </source>
</evidence>
<name>A0A5J6MTK4_9PROT</name>
<dbReference type="SUPFAM" id="SSF53335">
    <property type="entry name" value="S-adenosyl-L-methionine-dependent methyltransferases"/>
    <property type="match status" value="1"/>
</dbReference>
<gene>
    <name evidence="5" type="ORF">FRZ44_53800</name>
</gene>
<dbReference type="GO" id="GO:0008757">
    <property type="term" value="F:S-adenosylmethionine-dependent methyltransferase activity"/>
    <property type="evidence" value="ECO:0007669"/>
    <property type="project" value="InterPro"/>
</dbReference>